<dbReference type="OrthoDB" id="43195at2"/>
<dbReference type="STRING" id="645991.Sgly_1014"/>
<evidence type="ECO:0000259" key="5">
    <source>
        <dbReference type="PROSITE" id="PS50932"/>
    </source>
</evidence>
<evidence type="ECO:0000313" key="6">
    <source>
        <dbReference type="EMBL" id="ADY55348.1"/>
    </source>
</evidence>
<dbReference type="PANTHER" id="PTHR30146">
    <property type="entry name" value="LACI-RELATED TRANSCRIPTIONAL REPRESSOR"/>
    <property type="match status" value="1"/>
</dbReference>
<keyword evidence="4" id="KW-0804">Transcription</keyword>
<dbReference type="PROSITE" id="PS50932">
    <property type="entry name" value="HTH_LACI_2"/>
    <property type="match status" value="1"/>
</dbReference>
<dbReference type="RefSeq" id="WP_013624219.1">
    <property type="nucleotide sequence ID" value="NC_015172.1"/>
</dbReference>
<dbReference type="Gene3D" id="3.40.50.2300">
    <property type="match status" value="2"/>
</dbReference>
<dbReference type="SMART" id="SM00354">
    <property type="entry name" value="HTH_LACI"/>
    <property type="match status" value="1"/>
</dbReference>
<keyword evidence="3" id="KW-0238">DNA-binding</keyword>
<proteinExistence type="predicted"/>
<dbReference type="Pfam" id="PF13377">
    <property type="entry name" value="Peripla_BP_3"/>
    <property type="match status" value="1"/>
</dbReference>
<sequence>MKNNKVTINDIAAALSVSSVSVSRALSGQTGVGEELKNKIIEKAKELGYEKSKKADQFNILVLHQKPYKEDNSNFSSMVQGVEKFLQNTNSDYSVEFVDNDNQKQLTLPYKLSKGIQFDGAILIGRFTLKYLSFIQGKIDNLVFFTGYYPSVDCDCIRFNFVNAGYKLCELLIKKGHTKIGFIGNSRFIRNKESILGITTALEDYKLPSKNEYFIPSEAEYSSSLIELIRTANLPSAFICEDDIKAVELMKFLTSQKIKVPGDVSVIGSGNTDISSLSTPTLTTLDLNLEYACQAVVETLLKRITNPNKPYENIAILSSLIERESVKSLRS</sequence>
<organism evidence="6 7">
    <name type="scientific">Syntrophobotulus glycolicus (strain DSM 8271 / FlGlyR)</name>
    <dbReference type="NCBI Taxonomy" id="645991"/>
    <lineage>
        <taxon>Bacteria</taxon>
        <taxon>Bacillati</taxon>
        <taxon>Bacillota</taxon>
        <taxon>Clostridia</taxon>
        <taxon>Eubacteriales</taxon>
        <taxon>Desulfitobacteriaceae</taxon>
        <taxon>Syntrophobotulus</taxon>
    </lineage>
</organism>
<dbReference type="PANTHER" id="PTHR30146:SF148">
    <property type="entry name" value="HTH-TYPE TRANSCRIPTIONAL REPRESSOR PURR-RELATED"/>
    <property type="match status" value="1"/>
</dbReference>
<reference evidence="7" key="2">
    <citation type="submission" date="2011-02" db="EMBL/GenBank/DDBJ databases">
        <title>The complete genome of Syntrophobotulus glycolicus DSM 8271.</title>
        <authorList>
            <person name="Lucas S."/>
            <person name="Copeland A."/>
            <person name="Lapidus A."/>
            <person name="Bruce D."/>
            <person name="Goodwin L."/>
            <person name="Pitluck S."/>
            <person name="Kyrpides N."/>
            <person name="Mavromatis K."/>
            <person name="Pagani I."/>
            <person name="Ivanova N."/>
            <person name="Mikhailova N."/>
            <person name="Chertkov O."/>
            <person name="Held B."/>
            <person name="Detter J.C."/>
            <person name="Tapia R."/>
            <person name="Han C."/>
            <person name="Land M."/>
            <person name="Hauser L."/>
            <person name="Markowitz V."/>
            <person name="Cheng J.-F."/>
            <person name="Hugenholtz P."/>
            <person name="Woyke T."/>
            <person name="Wu D."/>
            <person name="Spring S."/>
            <person name="Schroeder M."/>
            <person name="Brambilla E."/>
            <person name="Klenk H.-P."/>
            <person name="Eisen J.A."/>
        </authorList>
    </citation>
    <scope>NUCLEOTIDE SEQUENCE [LARGE SCALE GENOMIC DNA]</scope>
    <source>
        <strain evidence="7">DSM 8271 / FlGlyR</strain>
    </source>
</reference>
<keyword evidence="7" id="KW-1185">Reference proteome</keyword>
<dbReference type="InterPro" id="IPR000843">
    <property type="entry name" value="HTH_LacI"/>
</dbReference>
<dbReference type="Proteomes" id="UP000007488">
    <property type="component" value="Chromosome"/>
</dbReference>
<dbReference type="HOGENOM" id="CLU_037628_6_2_9"/>
<accession>F0STQ8</accession>
<evidence type="ECO:0000256" key="3">
    <source>
        <dbReference type="ARBA" id="ARBA00023125"/>
    </source>
</evidence>
<dbReference type="AlphaFoldDB" id="F0STQ8"/>
<dbReference type="GO" id="GO:0003700">
    <property type="term" value="F:DNA-binding transcription factor activity"/>
    <property type="evidence" value="ECO:0007669"/>
    <property type="project" value="TreeGrafter"/>
</dbReference>
<evidence type="ECO:0000313" key="7">
    <source>
        <dbReference type="Proteomes" id="UP000007488"/>
    </source>
</evidence>
<keyword evidence="1" id="KW-0678">Repressor</keyword>
<dbReference type="eggNOG" id="COG1609">
    <property type="taxonomic scope" value="Bacteria"/>
</dbReference>
<dbReference type="InterPro" id="IPR046335">
    <property type="entry name" value="LacI/GalR-like_sensor"/>
</dbReference>
<dbReference type="InterPro" id="IPR010982">
    <property type="entry name" value="Lambda_DNA-bd_dom_sf"/>
</dbReference>
<dbReference type="Pfam" id="PF00356">
    <property type="entry name" value="LacI"/>
    <property type="match status" value="1"/>
</dbReference>
<feature type="domain" description="HTH lacI-type" evidence="5">
    <location>
        <begin position="6"/>
        <end position="60"/>
    </location>
</feature>
<dbReference type="KEGG" id="sgy:Sgly_1014"/>
<reference evidence="6 7" key="1">
    <citation type="journal article" date="2011" name="Stand. Genomic Sci.">
        <title>Complete genome sequence of Syntrophobotulus glycolicus type strain (FlGlyR).</title>
        <authorList>
            <person name="Han C."/>
            <person name="Mwirichia R."/>
            <person name="Chertkov O."/>
            <person name="Held B."/>
            <person name="Lapidus A."/>
            <person name="Nolan M."/>
            <person name="Lucas S."/>
            <person name="Hammon N."/>
            <person name="Deshpande S."/>
            <person name="Cheng J.F."/>
            <person name="Tapia R."/>
            <person name="Goodwin L."/>
            <person name="Pitluck S."/>
            <person name="Huntemann M."/>
            <person name="Liolios K."/>
            <person name="Ivanova N."/>
            <person name="Pagani I."/>
            <person name="Mavromatis K."/>
            <person name="Ovchinikova G."/>
            <person name="Pati A."/>
            <person name="Chen A."/>
            <person name="Palaniappan K."/>
            <person name="Land M."/>
            <person name="Hauser L."/>
            <person name="Brambilla E.M."/>
            <person name="Rohde M."/>
            <person name="Spring S."/>
            <person name="Sikorski J."/>
            <person name="Goker M."/>
            <person name="Woyke T."/>
            <person name="Bristow J."/>
            <person name="Eisen J.A."/>
            <person name="Markowitz V."/>
            <person name="Hugenholtz P."/>
            <person name="Kyrpides N.C."/>
            <person name="Klenk H.P."/>
            <person name="Detter J.C."/>
        </authorList>
    </citation>
    <scope>NUCLEOTIDE SEQUENCE [LARGE SCALE GENOMIC DNA]</scope>
    <source>
        <strain evidence="7">DSM 8271 / FlGlyR</strain>
    </source>
</reference>
<evidence type="ECO:0000256" key="4">
    <source>
        <dbReference type="ARBA" id="ARBA00023163"/>
    </source>
</evidence>
<name>F0STQ8_SYNGF</name>
<gene>
    <name evidence="6" type="ordered locus">Sgly_1014</name>
</gene>
<evidence type="ECO:0000256" key="1">
    <source>
        <dbReference type="ARBA" id="ARBA00022491"/>
    </source>
</evidence>
<dbReference type="SUPFAM" id="SSF47413">
    <property type="entry name" value="lambda repressor-like DNA-binding domains"/>
    <property type="match status" value="1"/>
</dbReference>
<dbReference type="GO" id="GO:0000976">
    <property type="term" value="F:transcription cis-regulatory region binding"/>
    <property type="evidence" value="ECO:0007669"/>
    <property type="project" value="TreeGrafter"/>
</dbReference>
<keyword evidence="2" id="KW-0805">Transcription regulation</keyword>
<dbReference type="SUPFAM" id="SSF53822">
    <property type="entry name" value="Periplasmic binding protein-like I"/>
    <property type="match status" value="1"/>
</dbReference>
<evidence type="ECO:0000256" key="2">
    <source>
        <dbReference type="ARBA" id="ARBA00023015"/>
    </source>
</evidence>
<protein>
    <submittedName>
        <fullName evidence="6">Transcriptional regulator, LacI family</fullName>
    </submittedName>
</protein>
<dbReference type="EMBL" id="CP002547">
    <property type="protein sequence ID" value="ADY55348.1"/>
    <property type="molecule type" value="Genomic_DNA"/>
</dbReference>
<dbReference type="Gene3D" id="1.10.260.40">
    <property type="entry name" value="lambda repressor-like DNA-binding domains"/>
    <property type="match status" value="1"/>
</dbReference>
<dbReference type="InterPro" id="IPR028082">
    <property type="entry name" value="Peripla_BP_I"/>
</dbReference>